<proteinExistence type="predicted"/>
<dbReference type="Proteomes" id="UP000037923">
    <property type="component" value="Unassembled WGS sequence"/>
</dbReference>
<dbReference type="GO" id="GO:0005829">
    <property type="term" value="C:cytosol"/>
    <property type="evidence" value="ECO:0007669"/>
    <property type="project" value="TreeGrafter"/>
</dbReference>
<feature type="region of interest" description="Disordered" evidence="1">
    <location>
        <begin position="1066"/>
        <end position="1091"/>
    </location>
</feature>
<accession>A0A0N0VF53</accession>
<dbReference type="GO" id="GO:0006606">
    <property type="term" value="P:protein import into nucleus"/>
    <property type="evidence" value="ECO:0007669"/>
    <property type="project" value="TreeGrafter"/>
</dbReference>
<comment type="caution">
    <text evidence="2">The sequence shown here is derived from an EMBL/GenBank/DDBJ whole genome shotgun (WGS) entry which is preliminary data.</text>
</comment>
<dbReference type="PANTHER" id="PTHR10997">
    <property type="entry name" value="IMPORTIN-7, 8, 11"/>
    <property type="match status" value="1"/>
</dbReference>
<dbReference type="Gene3D" id="1.25.10.10">
    <property type="entry name" value="Leucine-rich Repeat Variant"/>
    <property type="match status" value="2"/>
</dbReference>
<dbReference type="InterPro" id="IPR011989">
    <property type="entry name" value="ARM-like"/>
</dbReference>
<organism evidence="2 3">
    <name type="scientific">Leptomonas pyrrhocoris</name>
    <name type="common">Firebug parasite</name>
    <dbReference type="NCBI Taxonomy" id="157538"/>
    <lineage>
        <taxon>Eukaryota</taxon>
        <taxon>Discoba</taxon>
        <taxon>Euglenozoa</taxon>
        <taxon>Kinetoplastea</taxon>
        <taxon>Metakinetoplastina</taxon>
        <taxon>Trypanosomatida</taxon>
        <taxon>Trypanosomatidae</taxon>
        <taxon>Leishmaniinae</taxon>
        <taxon>Leptomonas</taxon>
    </lineage>
</organism>
<feature type="compositionally biased region" description="Acidic residues" evidence="1">
    <location>
        <begin position="1175"/>
        <end position="1199"/>
    </location>
</feature>
<name>A0A0N0VF53_LEPPY</name>
<dbReference type="VEuPathDB" id="TriTrypDB:LpyrH10_09_2330"/>
<dbReference type="GO" id="GO:0005635">
    <property type="term" value="C:nuclear envelope"/>
    <property type="evidence" value="ECO:0007669"/>
    <property type="project" value="TreeGrafter"/>
</dbReference>
<feature type="region of interest" description="Disordered" evidence="1">
    <location>
        <begin position="1142"/>
        <end position="1232"/>
    </location>
</feature>
<evidence type="ECO:0000313" key="3">
    <source>
        <dbReference type="Proteomes" id="UP000037923"/>
    </source>
</evidence>
<dbReference type="RefSeq" id="XP_015658583.1">
    <property type="nucleotide sequence ID" value="XM_015803067.1"/>
</dbReference>
<dbReference type="PANTHER" id="PTHR10997:SF9">
    <property type="entry name" value="IMPORTIN-9"/>
    <property type="match status" value="1"/>
</dbReference>
<protein>
    <submittedName>
        <fullName evidence="2">Uncharacterized protein</fullName>
    </submittedName>
</protein>
<dbReference type="SUPFAM" id="SSF48371">
    <property type="entry name" value="ARM repeat"/>
    <property type="match status" value="1"/>
</dbReference>
<gene>
    <name evidence="2" type="ORF">ABB37_05133</name>
</gene>
<dbReference type="OMA" id="LYEWQFA"/>
<sequence length="1283" mass="137551">MESTPLEGLLSCILSADNVLRKAAEKELEQRSSTAPDFCVTLAHYCGSVVGDKEQRALALVAFSVLKRSLSNSIHYEELQQVVSLFLGHLGDVAVGSEVSVATVRQWNSVVATGVHRLAVLRVTLAASPARDAAAVAACFESVSNLITSQLLHAFAHLTQATAAEVSIVHSHVYLLQSFFEEPVPEATHVWCAELVASCVSPLLGIVCSIATAQHAAAKGVSSLDEYRARCALQVLVAQTLCVLYEWQFAASRGSKFPADLRNAFIQTFPSLQTYLLVPCAQWAAAAVSPTAADDASGLSVALSRAAPLIAASLATQELLVKVLQYGGWYKRCASAELLQGILNSLEADVVSYQVALSMEDGEEVGGGSVPAMSSGGRVDSWVAVGDGAVPETAELVRCHVTQRWTLFRDVALLPFLQRGFIDVVGDQCGRRYYELLLAYAVLAPSEADAWLDDPNIFLREEEEREDGVRWTARETVAQLYTDSITALGPLFLHATLEDLNARLFSEEPDDATAAMGATHQGTQKQLLMMQREARLFFMEVVLRQCSKNLRECGVADFTRLAAHIWGHDVAGPTAHAATSARALMLLTAIVQFSGVSPQRSTAAANPTPTPAALNAFMATAVAESAAVLATLASPSPAPSCSLFVAVVLCRFLQSTLPYWPPTVLEQHFAALQNSLLFLLSPQVGLNEEVLYGTVEQLTDLLHAAQRKVRGTSASSNNNAGQVSLVSERLPAIVMDCWRRHVSDPSFADVVLQLLRRVVRDGGRGVAGGTSGSSALSQLLLELSWVNNVLCGYADSMAEVCAVPYFLRLLRFIFTYAPDEVANEAATLMLDSLCQLLLCTDESAILVASSSCLAALLRRCPSAQSLQVQVVAASVEAALSGTDSAVEQGAVVDTALLAHAPRAVYPFSAVVVAIVLRTLQDARGEASLLEMGQTLVTIMRRSSSFSEADLLRVVHATVHRLGVVRTDTVTQQLLAPLATLLLLYPAVLLRTLVQGGLLAETMAHWLPRVEYFTNLSVTYSSCEGLLGLLQMLSESARASMTAEECQQVAQQPVSCRWKLPEDVCGGAPEEKTGSRKSTKRNPEKKGGKSFAHQTTFGSTLVGGAVVETSLPLYTAILVAVGRGLLTLLGAPLSALRRASQPDNVDLADNDGESGSSFSSEDDDGVERGNRLFQEDSNDDNDGDNSEESWDGDEEEEVDSFEGHNGDDGDATASPPLTQDVAPPAVGGRARNEKMEKERIVAAMGAQLLPWMQRYGNEVSPYFTAEETRLLMLFFASAANSNTV</sequence>
<keyword evidence="3" id="KW-1185">Reference proteome</keyword>
<dbReference type="OrthoDB" id="273244at2759"/>
<reference evidence="2 3" key="1">
    <citation type="submission" date="2015-07" db="EMBL/GenBank/DDBJ databases">
        <title>High-quality genome of monoxenous trypanosomatid Leptomonas pyrrhocoris.</title>
        <authorList>
            <person name="Flegontov P."/>
            <person name="Butenko A."/>
            <person name="Firsov S."/>
            <person name="Vlcek C."/>
            <person name="Logacheva M.D."/>
            <person name="Field M."/>
            <person name="Filatov D."/>
            <person name="Flegontova O."/>
            <person name="Gerasimov E."/>
            <person name="Jackson A.P."/>
            <person name="Kelly S."/>
            <person name="Opperdoes F."/>
            <person name="O'Reilly A."/>
            <person name="Votypka J."/>
            <person name="Yurchenko V."/>
            <person name="Lukes J."/>
        </authorList>
    </citation>
    <scope>NUCLEOTIDE SEQUENCE [LARGE SCALE GENOMIC DNA]</scope>
    <source>
        <strain evidence="2">H10</strain>
    </source>
</reference>
<evidence type="ECO:0000256" key="1">
    <source>
        <dbReference type="SAM" id="MobiDB-lite"/>
    </source>
</evidence>
<dbReference type="GeneID" id="26905424"/>
<dbReference type="EMBL" id="LGTL01000009">
    <property type="protein sequence ID" value="KPA80144.1"/>
    <property type="molecule type" value="Genomic_DNA"/>
</dbReference>
<evidence type="ECO:0000313" key="2">
    <source>
        <dbReference type="EMBL" id="KPA80144.1"/>
    </source>
</evidence>
<dbReference type="InterPro" id="IPR016024">
    <property type="entry name" value="ARM-type_fold"/>
</dbReference>